<evidence type="ECO:0000256" key="2">
    <source>
        <dbReference type="PROSITE-ProRule" id="PRU00335"/>
    </source>
</evidence>
<reference evidence="4 5" key="1">
    <citation type="submission" date="2023-09" db="EMBL/GenBank/DDBJ databases">
        <title>Complete Genome and Methylome dissection of Bacillus brevis NEB573 original source of BbsI restriction endonuclease.</title>
        <authorList>
            <person name="Fomenkov A."/>
            <person name="Roberts R.D."/>
        </authorList>
    </citation>
    <scope>NUCLEOTIDE SEQUENCE [LARGE SCALE GENOMIC DNA]</scope>
    <source>
        <strain evidence="4 5">NEB573</strain>
    </source>
</reference>
<feature type="domain" description="HTH tetR-type" evidence="3">
    <location>
        <begin position="4"/>
        <end position="64"/>
    </location>
</feature>
<proteinExistence type="predicted"/>
<dbReference type="SUPFAM" id="SSF46689">
    <property type="entry name" value="Homeodomain-like"/>
    <property type="match status" value="1"/>
</dbReference>
<accession>A0ABY9T250</accession>
<name>A0ABY9T250_BREBE</name>
<gene>
    <name evidence="4" type="ORF">RGB73_26345</name>
</gene>
<dbReference type="RefSeq" id="WP_310766105.1">
    <property type="nucleotide sequence ID" value="NZ_CP134050.1"/>
</dbReference>
<protein>
    <submittedName>
        <fullName evidence="4">TetR/AcrR family transcriptional regulator</fullName>
    </submittedName>
</protein>
<evidence type="ECO:0000313" key="4">
    <source>
        <dbReference type="EMBL" id="WNC14161.1"/>
    </source>
</evidence>
<organism evidence="4 5">
    <name type="scientific">Brevibacillus brevis</name>
    <name type="common">Bacillus brevis</name>
    <dbReference type="NCBI Taxonomy" id="1393"/>
    <lineage>
        <taxon>Bacteria</taxon>
        <taxon>Bacillati</taxon>
        <taxon>Bacillota</taxon>
        <taxon>Bacilli</taxon>
        <taxon>Bacillales</taxon>
        <taxon>Paenibacillaceae</taxon>
        <taxon>Brevibacillus</taxon>
    </lineage>
</organism>
<evidence type="ECO:0000259" key="3">
    <source>
        <dbReference type="PROSITE" id="PS50977"/>
    </source>
</evidence>
<dbReference type="InterPro" id="IPR001647">
    <property type="entry name" value="HTH_TetR"/>
</dbReference>
<keyword evidence="1 2" id="KW-0238">DNA-binding</keyword>
<dbReference type="Gene3D" id="1.10.357.10">
    <property type="entry name" value="Tetracycline Repressor, domain 2"/>
    <property type="match status" value="1"/>
</dbReference>
<dbReference type="EMBL" id="CP134050">
    <property type="protein sequence ID" value="WNC14161.1"/>
    <property type="molecule type" value="Genomic_DNA"/>
</dbReference>
<keyword evidence="5" id="KW-1185">Reference proteome</keyword>
<dbReference type="InterPro" id="IPR009057">
    <property type="entry name" value="Homeodomain-like_sf"/>
</dbReference>
<dbReference type="PROSITE" id="PS50977">
    <property type="entry name" value="HTH_TETR_2"/>
    <property type="match status" value="1"/>
</dbReference>
<evidence type="ECO:0000256" key="1">
    <source>
        <dbReference type="ARBA" id="ARBA00023125"/>
    </source>
</evidence>
<dbReference type="Proteomes" id="UP001256827">
    <property type="component" value="Chromosome"/>
</dbReference>
<feature type="DNA-binding region" description="H-T-H motif" evidence="2">
    <location>
        <begin position="27"/>
        <end position="46"/>
    </location>
</feature>
<sequence>MRKPVSVETYIERIKPVLRKVRFSQLKIDDIARYMDISKVTLYKHFATRDDIISEVVNHYIDYLTEADSAVRDETIPFAERFRMTYVQSLKCVAYVSDLFLLDLKESYPNLLEKLMAAQHARHKQLEVFFTAGMENGIFNPMNGTLFAVQDDAVLRRIMEPSFCIQYDLTLKQALLDFYQLKKYQLLKPEYQDSTDDLAMEREIVQILQSIS</sequence>
<evidence type="ECO:0000313" key="5">
    <source>
        <dbReference type="Proteomes" id="UP001256827"/>
    </source>
</evidence>